<keyword evidence="5" id="KW-1185">Reference proteome</keyword>
<evidence type="ECO:0008006" key="6">
    <source>
        <dbReference type="Google" id="ProtNLM"/>
    </source>
</evidence>
<dbReference type="PANTHER" id="PTHR47936:SF1">
    <property type="entry name" value="PENTATRICOPEPTIDE REPEAT-CONTAINING PROTEIN GUN1, CHLOROPLASTIC"/>
    <property type="match status" value="1"/>
</dbReference>
<evidence type="ECO:0000313" key="5">
    <source>
        <dbReference type="Proteomes" id="UP001642484"/>
    </source>
</evidence>
<evidence type="ECO:0000256" key="2">
    <source>
        <dbReference type="PROSITE-ProRule" id="PRU00708"/>
    </source>
</evidence>
<dbReference type="Proteomes" id="UP001642484">
    <property type="component" value="Unassembled WGS sequence"/>
</dbReference>
<dbReference type="EMBL" id="CAXAMN010028206">
    <property type="protein sequence ID" value="CAK9115711.1"/>
    <property type="molecule type" value="Genomic_DNA"/>
</dbReference>
<organism evidence="3 5">
    <name type="scientific">Durusdinium trenchii</name>
    <dbReference type="NCBI Taxonomy" id="1381693"/>
    <lineage>
        <taxon>Eukaryota</taxon>
        <taxon>Sar</taxon>
        <taxon>Alveolata</taxon>
        <taxon>Dinophyceae</taxon>
        <taxon>Suessiales</taxon>
        <taxon>Symbiodiniaceae</taxon>
        <taxon>Durusdinium</taxon>
    </lineage>
</organism>
<dbReference type="NCBIfam" id="TIGR00756">
    <property type="entry name" value="PPR"/>
    <property type="match status" value="1"/>
</dbReference>
<dbReference type="Gene3D" id="1.25.40.10">
    <property type="entry name" value="Tetratricopeptide repeat domain"/>
    <property type="match status" value="3"/>
</dbReference>
<comment type="caution">
    <text evidence="3">The sequence shown here is derived from an EMBL/GenBank/DDBJ whole genome shotgun (WGS) entry which is preliminary data.</text>
</comment>
<dbReference type="InterPro" id="IPR011990">
    <property type="entry name" value="TPR-like_helical_dom_sf"/>
</dbReference>
<dbReference type="EMBL" id="CAXAMN010028195">
    <property type="protein sequence ID" value="CAK9115669.1"/>
    <property type="molecule type" value="Genomic_DNA"/>
</dbReference>
<dbReference type="InterPro" id="IPR002885">
    <property type="entry name" value="PPR_rpt"/>
</dbReference>
<dbReference type="PANTHER" id="PTHR47936">
    <property type="entry name" value="PPR_LONG DOMAIN-CONTAINING PROTEIN"/>
    <property type="match status" value="1"/>
</dbReference>
<dbReference type="Pfam" id="PF13812">
    <property type="entry name" value="PPR_3"/>
    <property type="match status" value="2"/>
</dbReference>
<dbReference type="InterPro" id="IPR036063">
    <property type="entry name" value="Smr_dom_sf"/>
</dbReference>
<evidence type="ECO:0000313" key="3">
    <source>
        <dbReference type="EMBL" id="CAK9115669.1"/>
    </source>
</evidence>
<feature type="repeat" description="PPR" evidence="2">
    <location>
        <begin position="360"/>
        <end position="394"/>
    </location>
</feature>
<proteinExistence type="predicted"/>
<reference evidence="3 5" key="1">
    <citation type="submission" date="2024-02" db="EMBL/GenBank/DDBJ databases">
        <authorList>
            <person name="Chen Y."/>
            <person name="Shah S."/>
            <person name="Dougan E. K."/>
            <person name="Thang M."/>
            <person name="Chan C."/>
        </authorList>
    </citation>
    <scope>NUCLEOTIDE SEQUENCE [LARGE SCALE GENOMIC DNA]</scope>
</reference>
<keyword evidence="1" id="KW-0677">Repeat</keyword>
<protein>
    <recommendedName>
        <fullName evidence="6">Smr domain-containing protein</fullName>
    </recommendedName>
</protein>
<dbReference type="Gene3D" id="3.30.1370.110">
    <property type="match status" value="1"/>
</dbReference>
<feature type="repeat" description="PPR" evidence="2">
    <location>
        <begin position="222"/>
        <end position="256"/>
    </location>
</feature>
<sequence>MPVLPLQARSRVLRLASLRHSQFLWAAARRSFSGAGPGLHLWAENARREVFARLHGLRKSKATPQEVLFIVSECQRRQLLKDPRDWVVAMSSLGHVGLWTDTLALFEAMHLETAVAVHAFNATLSAVQRAQQWEAAVALFADIERYSLTPDTVTCNALLTACDKGGQWQSALSLLERIGPTYHLQPNVVSYSTTLSACERGRAWEHALQVFANMNGCEISPDVVVFNATLSALDGGSRWEEALTLLEEMNEIKLKRTLATYGSAIRACGNAFQWEEAVELMRSLQNRQKPNLIILNLCLDACRKARNLHAALKLFNDMQIESERPDMLSYTSLISACGYGAEWQLAIQLHEDALMTGQPDIFSFNAVLGVCRQASRWEESHRILEGLLLHGLSPSMPTYKALIAACAYAMRWSDALSHLRALQKSDSLYIGAARGKEDLILQFGIVSKACAEAGLASRSQALVDEAEFAAAAKGLAGRLPREWISVLHWQAALAYFQRLKQAIDRDDTEEGVQVVGLADLLLDAGQDTAAMSLLLEAQEAQIFSLWQKTKKADILDLHSLGPGSCSAAVAEAAVSAALLQLAEKRAFRATRGFVVVTGRGLGSLRTSPLLLPAISSFLSQLGLDIRQATGFVFVPRRSLHDLWQGVKRSNDPLSCCFVKTNRVVKVERFFLLLLAAYKVRPYYGIECA</sequence>
<accession>A0ABP0SU65</accession>
<dbReference type="Pfam" id="PF13041">
    <property type="entry name" value="PPR_2"/>
    <property type="match status" value="1"/>
</dbReference>
<evidence type="ECO:0000256" key="1">
    <source>
        <dbReference type="ARBA" id="ARBA00022737"/>
    </source>
</evidence>
<feature type="repeat" description="PPR" evidence="2">
    <location>
        <begin position="187"/>
        <end position="221"/>
    </location>
</feature>
<gene>
    <name evidence="3" type="ORF">CCMP2556_LOCUS53441</name>
    <name evidence="4" type="ORF">CCMP2556_LOCUS53474</name>
</gene>
<dbReference type="PROSITE" id="PS51375">
    <property type="entry name" value="PPR"/>
    <property type="match status" value="3"/>
</dbReference>
<name>A0ABP0SU65_9DINO</name>
<evidence type="ECO:0000313" key="4">
    <source>
        <dbReference type="EMBL" id="CAK9115711.1"/>
    </source>
</evidence>